<organism evidence="3">
    <name type="scientific">uncultured Rubrobacteraceae bacterium</name>
    <dbReference type="NCBI Taxonomy" id="349277"/>
    <lineage>
        <taxon>Bacteria</taxon>
        <taxon>Bacillati</taxon>
        <taxon>Actinomycetota</taxon>
        <taxon>Rubrobacteria</taxon>
        <taxon>Rubrobacterales</taxon>
        <taxon>Rubrobacteraceae</taxon>
        <taxon>environmental samples</taxon>
    </lineage>
</organism>
<proteinExistence type="predicted"/>
<accession>A0A6J4Q999</accession>
<protein>
    <submittedName>
        <fullName evidence="3">Uncharacterized protein</fullName>
    </submittedName>
</protein>
<feature type="region of interest" description="Disordered" evidence="2">
    <location>
        <begin position="96"/>
        <end position="115"/>
    </location>
</feature>
<evidence type="ECO:0000256" key="2">
    <source>
        <dbReference type="SAM" id="MobiDB-lite"/>
    </source>
</evidence>
<evidence type="ECO:0000256" key="1">
    <source>
        <dbReference type="SAM" id="Coils"/>
    </source>
</evidence>
<sequence length="238" mass="26648">MSERGFFSRILGGGADEDETRVFSAEEIGARRPRGRDREPDEEEQRPQGFTVERAAEVIDDLPQDVPRESALRIVRGTLTAAGINVEDLERSTRAREAKLNSEMDLARDRQDDIRQGTEEVVHSLEEEIRKAREERDAGIAEEEARISRATDGIEGIKRVRAFFGFPEPKEEEVADPAEDSPADSPVDETQVFEPFDEDETQILRRSPLDGTGKPADSMTSEGTSSPHRDPSSPTDRR</sequence>
<dbReference type="EMBL" id="CADCVC010000065">
    <property type="protein sequence ID" value="CAA9434023.1"/>
    <property type="molecule type" value="Genomic_DNA"/>
</dbReference>
<feature type="coiled-coil region" evidence="1">
    <location>
        <begin position="115"/>
        <end position="142"/>
    </location>
</feature>
<reference evidence="3" key="1">
    <citation type="submission" date="2020-02" db="EMBL/GenBank/DDBJ databases">
        <authorList>
            <person name="Meier V. D."/>
        </authorList>
    </citation>
    <scope>NUCLEOTIDE SEQUENCE</scope>
    <source>
        <strain evidence="3">AVDCRST_MAG80</strain>
    </source>
</reference>
<dbReference type="AlphaFoldDB" id="A0A6J4Q999"/>
<name>A0A6J4Q999_9ACTN</name>
<feature type="compositionally biased region" description="Acidic residues" evidence="2">
    <location>
        <begin position="170"/>
        <end position="182"/>
    </location>
</feature>
<feature type="region of interest" description="Disordered" evidence="2">
    <location>
        <begin position="166"/>
        <end position="238"/>
    </location>
</feature>
<gene>
    <name evidence="3" type="ORF">AVDCRST_MAG80-775</name>
</gene>
<keyword evidence="1" id="KW-0175">Coiled coil</keyword>
<feature type="region of interest" description="Disordered" evidence="2">
    <location>
        <begin position="18"/>
        <end position="55"/>
    </location>
</feature>
<evidence type="ECO:0000313" key="3">
    <source>
        <dbReference type="EMBL" id="CAA9434023.1"/>
    </source>
</evidence>
<feature type="compositionally biased region" description="Basic and acidic residues" evidence="2">
    <location>
        <begin position="227"/>
        <end position="238"/>
    </location>
</feature>